<evidence type="ECO:0000313" key="1">
    <source>
        <dbReference type="EMBL" id="RLM79472.1"/>
    </source>
</evidence>
<organism evidence="1 2">
    <name type="scientific">Panicum miliaceum</name>
    <name type="common">Proso millet</name>
    <name type="synonym">Broomcorn millet</name>
    <dbReference type="NCBI Taxonomy" id="4540"/>
    <lineage>
        <taxon>Eukaryota</taxon>
        <taxon>Viridiplantae</taxon>
        <taxon>Streptophyta</taxon>
        <taxon>Embryophyta</taxon>
        <taxon>Tracheophyta</taxon>
        <taxon>Spermatophyta</taxon>
        <taxon>Magnoliopsida</taxon>
        <taxon>Liliopsida</taxon>
        <taxon>Poales</taxon>
        <taxon>Poaceae</taxon>
        <taxon>PACMAD clade</taxon>
        <taxon>Panicoideae</taxon>
        <taxon>Panicodae</taxon>
        <taxon>Paniceae</taxon>
        <taxon>Panicinae</taxon>
        <taxon>Panicum</taxon>
        <taxon>Panicum sect. Panicum</taxon>
    </lineage>
</organism>
<sequence>MALKEKFPNIFAVCNNTKGSVAYFANRNWNLTFGRWLDERQQESEVTLLFLKANKVRYKNGGYPFNMTRMIAVLLDTNQIIWEA</sequence>
<protein>
    <submittedName>
        <fullName evidence="1">Uncharacterized protein</fullName>
    </submittedName>
</protein>
<proteinExistence type="predicted"/>
<dbReference type="Proteomes" id="UP000275267">
    <property type="component" value="Unassembled WGS sequence"/>
</dbReference>
<gene>
    <name evidence="1" type="ORF">C2845_PM12G11130</name>
</gene>
<reference evidence="2" key="1">
    <citation type="journal article" date="2019" name="Nat. Commun.">
        <title>The genome of broomcorn millet.</title>
        <authorList>
            <person name="Zou C."/>
            <person name="Miki D."/>
            <person name="Li D."/>
            <person name="Tang Q."/>
            <person name="Xiao L."/>
            <person name="Rajput S."/>
            <person name="Deng P."/>
            <person name="Jia W."/>
            <person name="Huang R."/>
            <person name="Zhang M."/>
            <person name="Sun Y."/>
            <person name="Hu J."/>
            <person name="Fu X."/>
            <person name="Schnable P.S."/>
            <person name="Li F."/>
            <person name="Zhang H."/>
            <person name="Feng B."/>
            <person name="Zhu X."/>
            <person name="Liu R."/>
            <person name="Schnable J.C."/>
            <person name="Zhu J.-K."/>
            <person name="Zhang H."/>
        </authorList>
    </citation>
    <scope>NUCLEOTIDE SEQUENCE [LARGE SCALE GENOMIC DNA]</scope>
</reference>
<keyword evidence="2" id="KW-1185">Reference proteome</keyword>
<accession>A0A3L6QI96</accession>
<dbReference type="EMBL" id="PQIB02000012">
    <property type="protein sequence ID" value="RLM79472.1"/>
    <property type="molecule type" value="Genomic_DNA"/>
</dbReference>
<name>A0A3L6QI96_PANMI</name>
<evidence type="ECO:0000313" key="2">
    <source>
        <dbReference type="Proteomes" id="UP000275267"/>
    </source>
</evidence>
<dbReference type="AlphaFoldDB" id="A0A3L6QI96"/>
<comment type="caution">
    <text evidence="1">The sequence shown here is derived from an EMBL/GenBank/DDBJ whole genome shotgun (WGS) entry which is preliminary data.</text>
</comment>